<feature type="signal peptide" evidence="1">
    <location>
        <begin position="1"/>
        <end position="25"/>
    </location>
</feature>
<proteinExistence type="predicted"/>
<feature type="chain" id="PRO_5047042739" description="Secreted protein" evidence="1">
    <location>
        <begin position="26"/>
        <end position="107"/>
    </location>
</feature>
<reference evidence="2" key="1">
    <citation type="submission" date="2024-03" db="EMBL/GenBank/DDBJ databases">
        <authorList>
            <consortium name="ELIXIR-Norway"/>
            <consortium name="Elixir Norway"/>
        </authorList>
    </citation>
    <scope>NUCLEOTIDE SEQUENCE</scope>
</reference>
<dbReference type="EMBL" id="OZ023718">
    <property type="protein sequence ID" value="CAK9867484.1"/>
    <property type="molecule type" value="Genomic_DNA"/>
</dbReference>
<accession>A0ABP1AY11</accession>
<gene>
    <name evidence="2" type="ORF">CSSPJE1EN2_LOCUS10479</name>
</gene>
<keyword evidence="1" id="KW-0732">Signal</keyword>
<evidence type="ECO:0000256" key="1">
    <source>
        <dbReference type="SAM" id="SignalP"/>
    </source>
</evidence>
<name>A0ABP1AY11_9BRYO</name>
<dbReference type="Proteomes" id="UP001497522">
    <property type="component" value="Chromosome 17"/>
</dbReference>
<sequence>MGIIFKTFPLHQQILHLLLCSAVLTSSLFVSPNSALGSFIRGHASLSCILSDNINPFCCFHKVCYRCNLGIGFNQVYSFEVKVLLCVMQPPALFLFKRFHDNHSLDS</sequence>
<organism evidence="2 3">
    <name type="scientific">Sphagnum jensenii</name>
    <dbReference type="NCBI Taxonomy" id="128206"/>
    <lineage>
        <taxon>Eukaryota</taxon>
        <taxon>Viridiplantae</taxon>
        <taxon>Streptophyta</taxon>
        <taxon>Embryophyta</taxon>
        <taxon>Bryophyta</taxon>
        <taxon>Sphagnophytina</taxon>
        <taxon>Sphagnopsida</taxon>
        <taxon>Sphagnales</taxon>
        <taxon>Sphagnaceae</taxon>
        <taxon>Sphagnum</taxon>
    </lineage>
</organism>
<evidence type="ECO:0000313" key="2">
    <source>
        <dbReference type="EMBL" id="CAK9867484.1"/>
    </source>
</evidence>
<keyword evidence="3" id="KW-1185">Reference proteome</keyword>
<protein>
    <recommendedName>
        <fullName evidence="4">Secreted protein</fullName>
    </recommendedName>
</protein>
<evidence type="ECO:0000313" key="3">
    <source>
        <dbReference type="Proteomes" id="UP001497522"/>
    </source>
</evidence>
<evidence type="ECO:0008006" key="4">
    <source>
        <dbReference type="Google" id="ProtNLM"/>
    </source>
</evidence>